<organism evidence="2 3">
    <name type="scientific">Kineococcus glutinatus</name>
    <dbReference type="NCBI Taxonomy" id="1070872"/>
    <lineage>
        <taxon>Bacteria</taxon>
        <taxon>Bacillati</taxon>
        <taxon>Actinomycetota</taxon>
        <taxon>Actinomycetes</taxon>
        <taxon>Kineosporiales</taxon>
        <taxon>Kineosporiaceae</taxon>
        <taxon>Kineococcus</taxon>
    </lineage>
</organism>
<dbReference type="GO" id="GO:0016787">
    <property type="term" value="F:hydrolase activity"/>
    <property type="evidence" value="ECO:0007669"/>
    <property type="project" value="UniProtKB-KW"/>
</dbReference>
<keyword evidence="1" id="KW-1133">Transmembrane helix</keyword>
<dbReference type="RefSeq" id="WP_345712524.1">
    <property type="nucleotide sequence ID" value="NZ_BAABIL010000315.1"/>
</dbReference>
<evidence type="ECO:0000313" key="2">
    <source>
        <dbReference type="EMBL" id="GAA4981096.1"/>
    </source>
</evidence>
<feature type="transmembrane region" description="Helical" evidence="1">
    <location>
        <begin position="216"/>
        <end position="238"/>
    </location>
</feature>
<name>A0ABP9HWZ1_9ACTN</name>
<comment type="caution">
    <text evidence="2">The sequence shown here is derived from an EMBL/GenBank/DDBJ whole genome shotgun (WGS) entry which is preliminary data.</text>
</comment>
<gene>
    <name evidence="2" type="ORF">GCM10023225_21370</name>
</gene>
<protein>
    <submittedName>
        <fullName evidence="2">Metal-dependent hydrolase</fullName>
    </submittedName>
</protein>
<keyword evidence="1" id="KW-0812">Transmembrane</keyword>
<keyword evidence="1" id="KW-0472">Membrane</keyword>
<dbReference type="Pfam" id="PF04307">
    <property type="entry name" value="YdjM"/>
    <property type="match status" value="1"/>
</dbReference>
<dbReference type="EMBL" id="BAABIL010000315">
    <property type="protein sequence ID" value="GAA4981096.1"/>
    <property type="molecule type" value="Genomic_DNA"/>
</dbReference>
<sequence>MLGHSHATTGLAAGAALLPHAPVSGVVEQLAWVAAWGGFALLPDLDQGGLHWRRALPRLTGSTVATMWGPVTTTLSSAVARLARGHRQGTHDVLLAPLVFGGVTALAALWSWTAMAALALALGMALRACHVVVPGRLETTVLGNAALSWAGAWWLTRHELGDVRWLPLAVAGGVVVHILGDLLTRGGVPVPFTWLRRRRRRVSLDLFRTGSPVEHYLVVPLASVAAVALVVVHTGTWARIAG</sequence>
<reference evidence="3" key="1">
    <citation type="journal article" date="2019" name="Int. J. Syst. Evol. Microbiol.">
        <title>The Global Catalogue of Microorganisms (GCM) 10K type strain sequencing project: providing services to taxonomists for standard genome sequencing and annotation.</title>
        <authorList>
            <consortium name="The Broad Institute Genomics Platform"/>
            <consortium name="The Broad Institute Genome Sequencing Center for Infectious Disease"/>
            <person name="Wu L."/>
            <person name="Ma J."/>
        </authorList>
    </citation>
    <scope>NUCLEOTIDE SEQUENCE [LARGE SCALE GENOMIC DNA]</scope>
    <source>
        <strain evidence="3">JCM 18126</strain>
    </source>
</reference>
<feature type="transmembrane region" description="Helical" evidence="1">
    <location>
        <begin position="98"/>
        <end position="125"/>
    </location>
</feature>
<feature type="transmembrane region" description="Helical" evidence="1">
    <location>
        <begin position="168"/>
        <end position="195"/>
    </location>
</feature>
<accession>A0ABP9HWZ1</accession>
<proteinExistence type="predicted"/>
<evidence type="ECO:0000256" key="1">
    <source>
        <dbReference type="SAM" id="Phobius"/>
    </source>
</evidence>
<evidence type="ECO:0000313" key="3">
    <source>
        <dbReference type="Proteomes" id="UP001501195"/>
    </source>
</evidence>
<dbReference type="InterPro" id="IPR007404">
    <property type="entry name" value="YdjM-like"/>
</dbReference>
<dbReference type="Proteomes" id="UP001501195">
    <property type="component" value="Unassembled WGS sequence"/>
</dbReference>
<keyword evidence="2" id="KW-0378">Hydrolase</keyword>
<keyword evidence="3" id="KW-1185">Reference proteome</keyword>